<dbReference type="AlphaFoldDB" id="A0A450VAI3"/>
<sequence>MNRLDTKTQKLILNLLVEGNSLRATARIADVSRTTVDKLLNDAGKACLEFQDRTLRNLPSKNVQCDEIWSFVYSKDKNVPEDKRGEFGYGDVWTWTAIDSQTKLVPCWPRGYQRRKRGKAVYFGFGGPFGQSGTANHRWPQAVY</sequence>
<dbReference type="EMBL" id="CAADFJ010000238">
    <property type="protein sequence ID" value="VFK05121.1"/>
    <property type="molecule type" value="Genomic_DNA"/>
</dbReference>
<evidence type="ECO:0000313" key="3">
    <source>
        <dbReference type="EMBL" id="VFK05121.1"/>
    </source>
</evidence>
<name>A0A450VAI3_9GAMM</name>
<proteinExistence type="predicted"/>
<dbReference type="EMBL" id="CAADFG010000241">
    <property type="protein sequence ID" value="VFK01796.1"/>
    <property type="molecule type" value="Genomic_DNA"/>
</dbReference>
<evidence type="ECO:0000313" key="2">
    <source>
        <dbReference type="EMBL" id="VFK02039.1"/>
    </source>
</evidence>
<protein>
    <submittedName>
        <fullName evidence="1">Uncharacterized protein</fullName>
    </submittedName>
</protein>
<reference evidence="1" key="1">
    <citation type="submission" date="2019-02" db="EMBL/GenBank/DDBJ databases">
        <authorList>
            <person name="Gruber-Vodicka R. H."/>
            <person name="Seah K. B. B."/>
        </authorList>
    </citation>
    <scope>NUCLEOTIDE SEQUENCE</scope>
    <source>
        <strain evidence="3">BECK_SA2B12</strain>
        <strain evidence="1">BECK_SA2B15</strain>
        <strain evidence="2">BECK_SA2B20</strain>
    </source>
</reference>
<organism evidence="1">
    <name type="scientific">Candidatus Kentrum eta</name>
    <dbReference type="NCBI Taxonomy" id="2126337"/>
    <lineage>
        <taxon>Bacteria</taxon>
        <taxon>Pseudomonadati</taxon>
        <taxon>Pseudomonadota</taxon>
        <taxon>Gammaproteobacteria</taxon>
        <taxon>Candidatus Kentrum</taxon>
    </lineage>
</organism>
<evidence type="ECO:0000313" key="1">
    <source>
        <dbReference type="EMBL" id="VFK01796.1"/>
    </source>
</evidence>
<gene>
    <name evidence="1" type="ORF">BECKH772A_GA0070896_102414</name>
    <name evidence="2" type="ORF">BECKH772B_GA0070898_102574</name>
    <name evidence="3" type="ORF">BECKH772C_GA0070978_102384</name>
</gene>
<dbReference type="EMBL" id="CAADFI010000257">
    <property type="protein sequence ID" value="VFK02039.1"/>
    <property type="molecule type" value="Genomic_DNA"/>
</dbReference>
<accession>A0A450VAI3</accession>